<feature type="transmembrane region" description="Helical" evidence="1">
    <location>
        <begin position="20"/>
        <end position="38"/>
    </location>
</feature>
<dbReference type="Gramene" id="KCW57564">
    <property type="protein sequence ID" value="KCW57564"/>
    <property type="gene ID" value="EUGRSUZ_H00333"/>
</dbReference>
<dbReference type="InParanoid" id="A0A059AUX9"/>
<reference evidence="2" key="1">
    <citation type="submission" date="2013-07" db="EMBL/GenBank/DDBJ databases">
        <title>The genome of Eucalyptus grandis.</title>
        <authorList>
            <person name="Schmutz J."/>
            <person name="Hayes R."/>
            <person name="Myburg A."/>
            <person name="Tuskan G."/>
            <person name="Grattapaglia D."/>
            <person name="Rokhsar D.S."/>
        </authorList>
    </citation>
    <scope>NUCLEOTIDE SEQUENCE</scope>
    <source>
        <tissue evidence="2">Leaf extractions</tissue>
    </source>
</reference>
<keyword evidence="1" id="KW-0472">Membrane</keyword>
<protein>
    <submittedName>
        <fullName evidence="2">Uncharacterized protein</fullName>
    </submittedName>
</protein>
<gene>
    <name evidence="2" type="ORF">EUGRSUZ_H00333</name>
</gene>
<organism evidence="2">
    <name type="scientific">Eucalyptus grandis</name>
    <name type="common">Flooded gum</name>
    <dbReference type="NCBI Taxonomy" id="71139"/>
    <lineage>
        <taxon>Eukaryota</taxon>
        <taxon>Viridiplantae</taxon>
        <taxon>Streptophyta</taxon>
        <taxon>Embryophyta</taxon>
        <taxon>Tracheophyta</taxon>
        <taxon>Spermatophyta</taxon>
        <taxon>Magnoliopsida</taxon>
        <taxon>eudicotyledons</taxon>
        <taxon>Gunneridae</taxon>
        <taxon>Pentapetalae</taxon>
        <taxon>rosids</taxon>
        <taxon>malvids</taxon>
        <taxon>Myrtales</taxon>
        <taxon>Myrtaceae</taxon>
        <taxon>Myrtoideae</taxon>
        <taxon>Eucalypteae</taxon>
        <taxon>Eucalyptus</taxon>
    </lineage>
</organism>
<keyword evidence="1" id="KW-0812">Transmembrane</keyword>
<feature type="transmembrane region" description="Helical" evidence="1">
    <location>
        <begin position="50"/>
        <end position="66"/>
    </location>
</feature>
<evidence type="ECO:0000313" key="2">
    <source>
        <dbReference type="EMBL" id="KCW57564.1"/>
    </source>
</evidence>
<name>A0A059AUX9_EUCGR</name>
<dbReference type="EMBL" id="KK198760">
    <property type="protein sequence ID" value="KCW57564.1"/>
    <property type="molecule type" value="Genomic_DNA"/>
</dbReference>
<proteinExistence type="predicted"/>
<sequence length="67" mass="7887">MENSSYKIWNMTFEIKNLKFVRYLLEIDTILSLILILIDSKILRDKVGNCHHIVILIILSVILIFVL</sequence>
<accession>A0A059AUX9</accession>
<evidence type="ECO:0000256" key="1">
    <source>
        <dbReference type="SAM" id="Phobius"/>
    </source>
</evidence>
<dbReference type="AlphaFoldDB" id="A0A059AUX9"/>
<keyword evidence="1" id="KW-1133">Transmembrane helix</keyword>